<feature type="domain" description="PucR C-terminal helix-turn-helix" evidence="1">
    <location>
        <begin position="3"/>
        <end position="37"/>
    </location>
</feature>
<dbReference type="Gene3D" id="1.10.10.2840">
    <property type="entry name" value="PucR C-terminal helix-turn-helix domain"/>
    <property type="match status" value="1"/>
</dbReference>
<comment type="caution">
    <text evidence="2">The sequence shown here is derived from an EMBL/GenBank/DDBJ whole genome shotgun (WGS) entry which is preliminary data.</text>
</comment>
<evidence type="ECO:0000313" key="2">
    <source>
        <dbReference type="EMBL" id="MFF3664522.1"/>
    </source>
</evidence>
<evidence type="ECO:0000313" key="3">
    <source>
        <dbReference type="Proteomes" id="UP001602013"/>
    </source>
</evidence>
<protein>
    <submittedName>
        <fullName evidence="2">Helix-turn-helix domain-containing protein</fullName>
    </submittedName>
</protein>
<dbReference type="InterPro" id="IPR025736">
    <property type="entry name" value="PucR_C-HTH_dom"/>
</dbReference>
<dbReference type="InterPro" id="IPR042070">
    <property type="entry name" value="PucR_C-HTH_sf"/>
</dbReference>
<dbReference type="Pfam" id="PF13556">
    <property type="entry name" value="HTH_30"/>
    <property type="match status" value="1"/>
</dbReference>
<accession>A0ABW6SHQ7</accession>
<gene>
    <name evidence="2" type="ORF">ACFYXI_02925</name>
</gene>
<dbReference type="Proteomes" id="UP001602013">
    <property type="component" value="Unassembled WGS sequence"/>
</dbReference>
<proteinExistence type="predicted"/>
<name>A0ABW6SHQ7_9ACTN</name>
<keyword evidence="3" id="KW-1185">Reference proteome</keyword>
<organism evidence="2 3">
    <name type="scientific">Microtetraspora malaysiensis</name>
    <dbReference type="NCBI Taxonomy" id="161358"/>
    <lineage>
        <taxon>Bacteria</taxon>
        <taxon>Bacillati</taxon>
        <taxon>Actinomycetota</taxon>
        <taxon>Actinomycetes</taxon>
        <taxon>Streptosporangiales</taxon>
        <taxon>Streptosporangiaceae</taxon>
        <taxon>Microtetraspora</taxon>
    </lineage>
</organism>
<dbReference type="RefSeq" id="WP_387408959.1">
    <property type="nucleotide sequence ID" value="NZ_JBIASD010000002.1"/>
</dbReference>
<dbReference type="EMBL" id="JBIASD010000002">
    <property type="protein sequence ID" value="MFF3664522.1"/>
    <property type="molecule type" value="Genomic_DNA"/>
</dbReference>
<reference evidence="2 3" key="1">
    <citation type="submission" date="2024-10" db="EMBL/GenBank/DDBJ databases">
        <title>The Natural Products Discovery Center: Release of the First 8490 Sequenced Strains for Exploring Actinobacteria Biosynthetic Diversity.</title>
        <authorList>
            <person name="Kalkreuter E."/>
            <person name="Kautsar S.A."/>
            <person name="Yang D."/>
            <person name="Bader C.D."/>
            <person name="Teijaro C.N."/>
            <person name="Fluegel L."/>
            <person name="Davis C.M."/>
            <person name="Simpson J.R."/>
            <person name="Lauterbach L."/>
            <person name="Steele A.D."/>
            <person name="Gui C."/>
            <person name="Meng S."/>
            <person name="Li G."/>
            <person name="Viehrig K."/>
            <person name="Ye F."/>
            <person name="Su P."/>
            <person name="Kiefer A.F."/>
            <person name="Nichols A."/>
            <person name="Cepeda A.J."/>
            <person name="Yan W."/>
            <person name="Fan B."/>
            <person name="Jiang Y."/>
            <person name="Adhikari A."/>
            <person name="Zheng C.-J."/>
            <person name="Schuster L."/>
            <person name="Cowan T.M."/>
            <person name="Smanski M.J."/>
            <person name="Chevrette M.G."/>
            <person name="De Carvalho L.P.S."/>
            <person name="Shen B."/>
        </authorList>
    </citation>
    <scope>NUCLEOTIDE SEQUENCE [LARGE SCALE GENOMIC DNA]</scope>
    <source>
        <strain evidence="2 3">NPDC002173</strain>
    </source>
</reference>
<evidence type="ECO:0000259" key="1">
    <source>
        <dbReference type="Pfam" id="PF13556"/>
    </source>
</evidence>
<sequence>MFSDRSWNACDERPYVHVNTVRFRIRRIEELSGSLLDGGPGGSVTSRCGRMARWGDRWARSG</sequence>